<reference evidence="3 4" key="1">
    <citation type="journal article" date="2020" name="Mol. Plant">
        <title>The Chromosome-Based Rubber Tree Genome Provides New Insights into Spurge Genome Evolution and Rubber Biosynthesis.</title>
        <authorList>
            <person name="Liu J."/>
            <person name="Shi C."/>
            <person name="Shi C.C."/>
            <person name="Li W."/>
            <person name="Zhang Q.J."/>
            <person name="Zhang Y."/>
            <person name="Li K."/>
            <person name="Lu H.F."/>
            <person name="Shi C."/>
            <person name="Zhu S.T."/>
            <person name="Xiao Z.Y."/>
            <person name="Nan H."/>
            <person name="Yue Y."/>
            <person name="Zhu X.G."/>
            <person name="Wu Y."/>
            <person name="Hong X.N."/>
            <person name="Fan G.Y."/>
            <person name="Tong Y."/>
            <person name="Zhang D."/>
            <person name="Mao C.L."/>
            <person name="Liu Y.L."/>
            <person name="Hao S.J."/>
            <person name="Liu W.Q."/>
            <person name="Lv M.Q."/>
            <person name="Zhang H.B."/>
            <person name="Liu Y."/>
            <person name="Hu-Tang G.R."/>
            <person name="Wang J.P."/>
            <person name="Wang J.H."/>
            <person name="Sun Y.H."/>
            <person name="Ni S.B."/>
            <person name="Chen W.B."/>
            <person name="Zhang X.C."/>
            <person name="Jiao Y.N."/>
            <person name="Eichler E.E."/>
            <person name="Li G.H."/>
            <person name="Liu X."/>
            <person name="Gao L.Z."/>
        </authorList>
    </citation>
    <scope>NUCLEOTIDE SEQUENCE [LARGE SCALE GENOMIC DNA]</scope>
    <source>
        <strain evidence="4">cv. GT1</strain>
        <tissue evidence="3">Leaf</tissue>
    </source>
</reference>
<dbReference type="EMBL" id="JAAGAX010000003">
    <property type="protein sequence ID" value="KAF2318407.1"/>
    <property type="molecule type" value="Genomic_DNA"/>
</dbReference>
<evidence type="ECO:0000256" key="1">
    <source>
        <dbReference type="ARBA" id="ARBA00022737"/>
    </source>
</evidence>
<evidence type="ECO:0008006" key="5">
    <source>
        <dbReference type="Google" id="ProtNLM"/>
    </source>
</evidence>
<dbReference type="GO" id="GO:0009451">
    <property type="term" value="P:RNA modification"/>
    <property type="evidence" value="ECO:0007669"/>
    <property type="project" value="InterPro"/>
</dbReference>
<dbReference type="FunFam" id="1.25.40.10:FF:000242">
    <property type="entry name" value="Pentatricopeptide repeat-containing protein"/>
    <property type="match status" value="1"/>
</dbReference>
<dbReference type="GO" id="GO:0003723">
    <property type="term" value="F:RNA binding"/>
    <property type="evidence" value="ECO:0007669"/>
    <property type="project" value="InterPro"/>
</dbReference>
<gene>
    <name evidence="3" type="ORF">GH714_006717</name>
</gene>
<name>A0A6A6MZ65_HEVBR</name>
<dbReference type="PANTHER" id="PTHR47926">
    <property type="entry name" value="PENTATRICOPEPTIDE REPEAT-CONTAINING PROTEIN"/>
    <property type="match status" value="1"/>
</dbReference>
<dbReference type="AlphaFoldDB" id="A0A6A6MZ65"/>
<protein>
    <recommendedName>
        <fullName evidence="5">Pentacotripeptide-repeat region of PRORP domain-containing protein</fullName>
    </recommendedName>
</protein>
<dbReference type="Pfam" id="PF01535">
    <property type="entry name" value="PPR"/>
    <property type="match status" value="2"/>
</dbReference>
<dbReference type="InterPro" id="IPR046960">
    <property type="entry name" value="PPR_At4g14850-like_plant"/>
</dbReference>
<dbReference type="Gene3D" id="1.25.40.10">
    <property type="entry name" value="Tetratricopeptide repeat domain"/>
    <property type="match status" value="2"/>
</dbReference>
<dbReference type="Proteomes" id="UP000467840">
    <property type="component" value="Chromosome 10"/>
</dbReference>
<comment type="caution">
    <text evidence="3">The sequence shown here is derived from an EMBL/GenBank/DDBJ whole genome shotgun (WGS) entry which is preliminary data.</text>
</comment>
<sequence length="282" mass="31551">MEFIIAAYEQNDDAVTARLFFDKMQQVGIRPDLLTLVSLPSIVAQLNDHRNSRAVHGFITRKCWFEDTVIGNAVVDMYAKLGVTDVARMVFERLPAKDVISWNTLITGYTQNGLASEAVEVYQMMKECTEITPTQGTWVSILPAYSHLGALQQGMRIHGQEEYGIKPTLKHYGCMVDLFGRAGYLEMAYTFIKSMPIQPDASMWGALLGACRIHGNTELGRLQLSLLELQLDFQNPKVSCFQNENNHKLLTTGCQLCRNTYGVQLLSGLKIPNPLAMGYMSS</sequence>
<dbReference type="InterPro" id="IPR002885">
    <property type="entry name" value="PPR_rpt"/>
</dbReference>
<keyword evidence="1" id="KW-0677">Repeat</keyword>
<dbReference type="PROSITE" id="PS51375">
    <property type="entry name" value="PPR"/>
    <property type="match status" value="1"/>
</dbReference>
<dbReference type="InterPro" id="IPR011990">
    <property type="entry name" value="TPR-like_helical_dom_sf"/>
</dbReference>
<evidence type="ECO:0000313" key="4">
    <source>
        <dbReference type="Proteomes" id="UP000467840"/>
    </source>
</evidence>
<organism evidence="3 4">
    <name type="scientific">Hevea brasiliensis</name>
    <name type="common">Para rubber tree</name>
    <name type="synonym">Siphonia brasiliensis</name>
    <dbReference type="NCBI Taxonomy" id="3981"/>
    <lineage>
        <taxon>Eukaryota</taxon>
        <taxon>Viridiplantae</taxon>
        <taxon>Streptophyta</taxon>
        <taxon>Embryophyta</taxon>
        <taxon>Tracheophyta</taxon>
        <taxon>Spermatophyta</taxon>
        <taxon>Magnoliopsida</taxon>
        <taxon>eudicotyledons</taxon>
        <taxon>Gunneridae</taxon>
        <taxon>Pentapetalae</taxon>
        <taxon>rosids</taxon>
        <taxon>fabids</taxon>
        <taxon>Malpighiales</taxon>
        <taxon>Euphorbiaceae</taxon>
        <taxon>Crotonoideae</taxon>
        <taxon>Micrandreae</taxon>
        <taxon>Hevea</taxon>
    </lineage>
</organism>
<keyword evidence="4" id="KW-1185">Reference proteome</keyword>
<dbReference type="NCBIfam" id="TIGR00756">
    <property type="entry name" value="PPR"/>
    <property type="match status" value="1"/>
</dbReference>
<accession>A0A6A6MZ65</accession>
<evidence type="ECO:0000256" key="2">
    <source>
        <dbReference type="PROSITE-ProRule" id="PRU00708"/>
    </source>
</evidence>
<proteinExistence type="predicted"/>
<dbReference type="PANTHER" id="PTHR47926:SF452">
    <property type="entry name" value="PENTATRICOPEPTIDE REPEAT-CONTAINING PROTEIN"/>
    <property type="match status" value="1"/>
</dbReference>
<evidence type="ECO:0000313" key="3">
    <source>
        <dbReference type="EMBL" id="KAF2318407.1"/>
    </source>
</evidence>
<feature type="repeat" description="PPR" evidence="2">
    <location>
        <begin position="98"/>
        <end position="128"/>
    </location>
</feature>